<dbReference type="PATRIC" id="fig|329854.7.peg.350"/>
<reference evidence="2 3" key="1">
    <citation type="submission" date="2016-02" db="EMBL/GenBank/DDBJ databases">
        <authorList>
            <person name="Wen L."/>
            <person name="He K."/>
            <person name="Yang H."/>
        </authorList>
    </citation>
    <scope>NUCLEOTIDE SEQUENCE [LARGE SCALE GENOMIC DNA]</scope>
    <source>
        <strain evidence="2 3">KLE1704</strain>
    </source>
</reference>
<dbReference type="EMBL" id="LTDF01000032">
    <property type="protein sequence ID" value="KXT55099.1"/>
    <property type="molecule type" value="Genomic_DNA"/>
</dbReference>
<name>A0A139LUH9_9BACE</name>
<dbReference type="Proteomes" id="UP000070319">
    <property type="component" value="Unassembled WGS sequence"/>
</dbReference>
<dbReference type="InterPro" id="IPR007345">
    <property type="entry name" value="Polysacch_pyruvyl_Trfase"/>
</dbReference>
<feature type="domain" description="Polysaccharide pyruvyl transferase" evidence="1">
    <location>
        <begin position="13"/>
        <end position="309"/>
    </location>
</feature>
<protein>
    <recommendedName>
        <fullName evidence="1">Polysaccharide pyruvyl transferase domain-containing protein</fullName>
    </recommendedName>
</protein>
<dbReference type="RefSeq" id="WP_061433760.1">
    <property type="nucleotide sequence ID" value="NZ_KQ968671.1"/>
</dbReference>
<evidence type="ECO:0000313" key="2">
    <source>
        <dbReference type="EMBL" id="KXT55099.1"/>
    </source>
</evidence>
<dbReference type="PANTHER" id="PTHR36836">
    <property type="entry name" value="COLANIC ACID BIOSYNTHESIS PROTEIN WCAK"/>
    <property type="match status" value="1"/>
</dbReference>
<dbReference type="AlphaFoldDB" id="A0A139LUH9"/>
<evidence type="ECO:0000313" key="3">
    <source>
        <dbReference type="Proteomes" id="UP000070319"/>
    </source>
</evidence>
<dbReference type="PANTHER" id="PTHR36836:SF1">
    <property type="entry name" value="COLANIC ACID BIOSYNTHESIS PROTEIN WCAK"/>
    <property type="match status" value="1"/>
</dbReference>
<evidence type="ECO:0000259" key="1">
    <source>
        <dbReference type="Pfam" id="PF04230"/>
    </source>
</evidence>
<gene>
    <name evidence="2" type="ORF">HMPREF2531_00347</name>
</gene>
<proteinExistence type="predicted"/>
<accession>A0A139LUH9</accession>
<sequence length="377" mass="44575">MKNILVTAYTSFNVGDDLFLKILFERYPNHQFILFTSETRYISHLKQYENVKVDYFSKNENLFFRIAKKIFSAQCYLTAFVYKILIKWKYGNKCDAYLEIGGSIFIQKSKNLSFKEYKNKCIVSIFKHKPLFIIGANWGPYKTPEFKIFYTNLFRNFTDVCFRDKTSYSFFSDLPNVRSECDIVFQLELPKVQKEIGSIGFSVINLTERDDLSEYEPIYIKTISSLITTSLFRGKNVYLISFCCSEGDELMIEKIKSCLSNYEKSRINTLLYKGNLESFLIEYTRIESIVATRFHAMILSLISKQKLYPLIYSQKMFNVIQDIQFKGYYCQIKELSQKSPDDIFNQIEENKIFLLNNEKKSAEKHFFNLDKFLNHDQ</sequence>
<dbReference type="Pfam" id="PF04230">
    <property type="entry name" value="PS_pyruv_trans"/>
    <property type="match status" value="1"/>
</dbReference>
<comment type="caution">
    <text evidence="2">The sequence shown here is derived from an EMBL/GenBank/DDBJ whole genome shotgun (WGS) entry which is preliminary data.</text>
</comment>
<organism evidence="2">
    <name type="scientific">Bacteroides intestinalis</name>
    <dbReference type="NCBI Taxonomy" id="329854"/>
    <lineage>
        <taxon>Bacteria</taxon>
        <taxon>Pseudomonadati</taxon>
        <taxon>Bacteroidota</taxon>
        <taxon>Bacteroidia</taxon>
        <taxon>Bacteroidales</taxon>
        <taxon>Bacteroidaceae</taxon>
        <taxon>Bacteroides</taxon>
    </lineage>
</organism>